<name>A0ABT8KY60_9BACT</name>
<dbReference type="InterPro" id="IPR032710">
    <property type="entry name" value="NTF2-like_dom_sf"/>
</dbReference>
<sequence>MYRTMTPLQLALKYMDIVFSNGDMMQLKGILAQDLVFNGPFHQSNTAKDYIDSMVEAPPEDFEYKLIQSFETASSACLIYEFIKPGVSTTMAQVFEIKNDKIIEIQLIFDTAAFQ</sequence>
<dbReference type="SUPFAM" id="SSF54427">
    <property type="entry name" value="NTF2-like"/>
    <property type="match status" value="1"/>
</dbReference>
<accession>A0ABT8KY60</accession>
<reference evidence="1" key="1">
    <citation type="submission" date="2023-06" db="EMBL/GenBank/DDBJ databases">
        <title>Genomic of Parafulvivirga corallium.</title>
        <authorList>
            <person name="Wang G."/>
        </authorList>
    </citation>
    <scope>NUCLEOTIDE SEQUENCE</scope>
    <source>
        <strain evidence="1">BMA10</strain>
    </source>
</reference>
<evidence type="ECO:0000313" key="1">
    <source>
        <dbReference type="EMBL" id="MDN5205094.1"/>
    </source>
</evidence>
<organism evidence="1 2">
    <name type="scientific">Splendidivirga corallicola</name>
    <dbReference type="NCBI Taxonomy" id="3051826"/>
    <lineage>
        <taxon>Bacteria</taxon>
        <taxon>Pseudomonadati</taxon>
        <taxon>Bacteroidota</taxon>
        <taxon>Cytophagia</taxon>
        <taxon>Cytophagales</taxon>
        <taxon>Splendidivirgaceae</taxon>
        <taxon>Splendidivirga</taxon>
    </lineage>
</organism>
<evidence type="ECO:0000313" key="2">
    <source>
        <dbReference type="Proteomes" id="UP001172082"/>
    </source>
</evidence>
<dbReference type="Proteomes" id="UP001172082">
    <property type="component" value="Unassembled WGS sequence"/>
</dbReference>
<comment type="caution">
    <text evidence="1">The sequence shown here is derived from an EMBL/GenBank/DDBJ whole genome shotgun (WGS) entry which is preliminary data.</text>
</comment>
<dbReference type="EMBL" id="JAUJEA010000015">
    <property type="protein sequence ID" value="MDN5205094.1"/>
    <property type="molecule type" value="Genomic_DNA"/>
</dbReference>
<evidence type="ECO:0008006" key="3">
    <source>
        <dbReference type="Google" id="ProtNLM"/>
    </source>
</evidence>
<gene>
    <name evidence="1" type="ORF">QQ008_27150</name>
</gene>
<protein>
    <recommendedName>
        <fullName evidence="3">Nuclear transport factor 2 family protein</fullName>
    </recommendedName>
</protein>
<dbReference type="Gene3D" id="3.10.450.50">
    <property type="match status" value="1"/>
</dbReference>
<proteinExistence type="predicted"/>
<keyword evidence="2" id="KW-1185">Reference proteome</keyword>